<keyword evidence="3" id="KW-1185">Reference proteome</keyword>
<dbReference type="GO" id="GO:0004519">
    <property type="term" value="F:endonuclease activity"/>
    <property type="evidence" value="ECO:0007669"/>
    <property type="project" value="UniProtKB-KW"/>
</dbReference>
<dbReference type="PANTHER" id="PTHR36558:SF1">
    <property type="entry name" value="RESTRICTION ENDONUCLEASE DOMAIN-CONTAINING PROTEIN-RELATED"/>
    <property type="match status" value="1"/>
</dbReference>
<dbReference type="CDD" id="cd06260">
    <property type="entry name" value="DUF820-like"/>
    <property type="match status" value="1"/>
</dbReference>
<sequence>MSLPKKNQTYTYTDYLSWPEDIRAEIIDGIPFMHATPSRIHQEILSELHRQIANFLVGTDCKVYPAPFHVVLGLENEDEKDSKDVFEPDITVVCDSAKLDDDGCKGSPDLVMEITSPSTARKDKIEKFNKYEQAGVHEFWIIEPQDKVVSVFTLDEKQRFGRPGVYSENDKVKVSIFADMVIDLNMVFSW</sequence>
<dbReference type="KEGG" id="scia:HUG15_06445"/>
<evidence type="ECO:0000259" key="1">
    <source>
        <dbReference type="Pfam" id="PF05685"/>
    </source>
</evidence>
<name>A0A7T6Z1Q6_9BACI</name>
<feature type="domain" description="Putative restriction endonuclease" evidence="1">
    <location>
        <begin position="14"/>
        <end position="177"/>
    </location>
</feature>
<dbReference type="InterPro" id="IPR008538">
    <property type="entry name" value="Uma2"/>
</dbReference>
<dbReference type="EMBL" id="CP054705">
    <property type="protein sequence ID" value="QQK75262.1"/>
    <property type="molecule type" value="Genomic_DNA"/>
</dbReference>
<dbReference type="InterPro" id="IPR012296">
    <property type="entry name" value="Nuclease_put_TT1808"/>
</dbReference>
<accession>A0A7T6Z1Q6</accession>
<dbReference type="Pfam" id="PF05685">
    <property type="entry name" value="Uma2"/>
    <property type="match status" value="1"/>
</dbReference>
<organism evidence="2 3">
    <name type="scientific">Salicibibacter cibarius</name>
    <dbReference type="NCBI Taxonomy" id="2743000"/>
    <lineage>
        <taxon>Bacteria</taxon>
        <taxon>Bacillati</taxon>
        <taxon>Bacillota</taxon>
        <taxon>Bacilli</taxon>
        <taxon>Bacillales</taxon>
        <taxon>Bacillaceae</taxon>
        <taxon>Salicibibacter</taxon>
    </lineage>
</organism>
<dbReference type="RefSeq" id="WP_200127891.1">
    <property type="nucleotide sequence ID" value="NZ_CP054705.1"/>
</dbReference>
<evidence type="ECO:0000313" key="2">
    <source>
        <dbReference type="EMBL" id="QQK75262.1"/>
    </source>
</evidence>
<keyword evidence="2" id="KW-0378">Hydrolase</keyword>
<dbReference type="Proteomes" id="UP000595823">
    <property type="component" value="Chromosome"/>
</dbReference>
<dbReference type="InterPro" id="IPR011335">
    <property type="entry name" value="Restrct_endonuc-II-like"/>
</dbReference>
<dbReference type="AlphaFoldDB" id="A0A7T6Z1Q6"/>
<proteinExistence type="predicted"/>
<evidence type="ECO:0000313" key="3">
    <source>
        <dbReference type="Proteomes" id="UP000595823"/>
    </source>
</evidence>
<keyword evidence="2" id="KW-0540">Nuclease</keyword>
<protein>
    <submittedName>
        <fullName evidence="2">Uma2 family endonuclease</fullName>
    </submittedName>
</protein>
<dbReference type="PANTHER" id="PTHR36558">
    <property type="entry name" value="GLR1098 PROTEIN"/>
    <property type="match status" value="1"/>
</dbReference>
<keyword evidence="2" id="KW-0255">Endonuclease</keyword>
<reference evidence="2 3" key="1">
    <citation type="submission" date="2020-06" db="EMBL/GenBank/DDBJ databases">
        <title>Genomic analysis of Salicibibacter sp. NKC5-3.</title>
        <authorList>
            <person name="Oh Y.J."/>
        </authorList>
    </citation>
    <scope>NUCLEOTIDE SEQUENCE [LARGE SCALE GENOMIC DNA]</scope>
    <source>
        <strain evidence="2 3">NKC5-3</strain>
    </source>
</reference>
<dbReference type="Gene3D" id="3.90.1570.10">
    <property type="entry name" value="tt1808, chain A"/>
    <property type="match status" value="1"/>
</dbReference>
<dbReference type="SUPFAM" id="SSF52980">
    <property type="entry name" value="Restriction endonuclease-like"/>
    <property type="match status" value="1"/>
</dbReference>
<gene>
    <name evidence="2" type="ORF">HUG15_06445</name>
</gene>